<accession>A0A6N7VPM4</accession>
<dbReference type="PROSITE" id="PS50012">
    <property type="entry name" value="RCC1_3"/>
    <property type="match status" value="1"/>
</dbReference>
<dbReference type="Pfam" id="PF00415">
    <property type="entry name" value="RCC1"/>
    <property type="match status" value="1"/>
</dbReference>
<gene>
    <name evidence="2" type="ORF">FYJ24_02730</name>
</gene>
<comment type="caution">
    <text evidence="2">The sequence shown here is derived from an EMBL/GenBank/DDBJ whole genome shotgun (WGS) entry which is preliminary data.</text>
</comment>
<dbReference type="EMBL" id="VULO01000003">
    <property type="protein sequence ID" value="MSS83694.1"/>
    <property type="molecule type" value="Genomic_DNA"/>
</dbReference>
<dbReference type="SUPFAM" id="SSF50985">
    <property type="entry name" value="RCC1/BLIP-II"/>
    <property type="match status" value="1"/>
</dbReference>
<keyword evidence="3" id="KW-1185">Reference proteome</keyword>
<proteinExistence type="predicted"/>
<dbReference type="InterPro" id="IPR000408">
    <property type="entry name" value="Reg_chr_condens"/>
</dbReference>
<evidence type="ECO:0000256" key="1">
    <source>
        <dbReference type="ARBA" id="ARBA00022737"/>
    </source>
</evidence>
<dbReference type="InterPro" id="IPR051210">
    <property type="entry name" value="Ub_ligase/GEF_domain"/>
</dbReference>
<dbReference type="PANTHER" id="PTHR22870">
    <property type="entry name" value="REGULATOR OF CHROMOSOME CONDENSATION"/>
    <property type="match status" value="1"/>
</dbReference>
<sequence>MTDNGQVWTWGDPNLVPAGDGSPTIMYQTSSIDGERVTFVDVAVQSDSVLALDQYCRLWAWGNNTKGALGLPSLGFYRFPTLVTNQNSGNPYYYSDISTSVNFFSSPQYSLGIDLEGKIWWWGGNAPSQRCWAANSGDLCASSPTPQPLNTGSDDIFTDVVMGVNFGGEPASNNYTIYGYAIAGGDISGYPLHFDMTMATAPQGVPGGFMLEPSTVGQEYLKLPPRCRTGTSPGRFTQLSNNFAGVDNPHGSILGLDKCGAVWALVPGNSSASFVVESGTGSQDYPFITSIETNLNSVAALDDAGYVWTFGTNQWGQLGLGLPVSSDTKTQKLTRISSLSDVTSIASRGEFVYAITGDQQLWGWGDNSEGQLTLAEHTTYNKPQQIAFKPTVDMYLQDADGQTTQFDPAQFVWTADDSGQSTGAFSVPAPTHKAGYYPVYGKFGASLS</sequence>
<keyword evidence="1" id="KW-0677">Repeat</keyword>
<dbReference type="Proteomes" id="UP000470875">
    <property type="component" value="Unassembled WGS sequence"/>
</dbReference>
<reference evidence="2 3" key="1">
    <citation type="submission" date="2019-08" db="EMBL/GenBank/DDBJ databases">
        <title>In-depth cultivation of the pig gut microbiome towards novel bacterial diversity and tailored functional studies.</title>
        <authorList>
            <person name="Wylensek D."/>
            <person name="Hitch T.C.A."/>
            <person name="Clavel T."/>
        </authorList>
    </citation>
    <scope>NUCLEOTIDE SEQUENCE [LARGE SCALE GENOMIC DNA]</scope>
    <source>
        <strain evidence="2 3">WB03_NA08</strain>
    </source>
</reference>
<evidence type="ECO:0000313" key="2">
    <source>
        <dbReference type="EMBL" id="MSS83694.1"/>
    </source>
</evidence>
<protein>
    <submittedName>
        <fullName evidence="2">Uncharacterized protein</fullName>
    </submittedName>
</protein>
<dbReference type="RefSeq" id="WP_154543388.1">
    <property type="nucleotide sequence ID" value="NZ_VULO01000003.1"/>
</dbReference>
<dbReference type="PANTHER" id="PTHR22870:SF408">
    <property type="entry name" value="OS09G0560450 PROTEIN"/>
    <property type="match status" value="1"/>
</dbReference>
<name>A0A6N7VPM4_9ACTO</name>
<dbReference type="Gene3D" id="2.130.10.30">
    <property type="entry name" value="Regulator of chromosome condensation 1/beta-lactamase-inhibitor protein II"/>
    <property type="match status" value="2"/>
</dbReference>
<dbReference type="InterPro" id="IPR009091">
    <property type="entry name" value="RCC1/BLIP-II"/>
</dbReference>
<organism evidence="2 3">
    <name type="scientific">Scrofimicrobium canadense</name>
    <dbReference type="NCBI Taxonomy" id="2652290"/>
    <lineage>
        <taxon>Bacteria</taxon>
        <taxon>Bacillati</taxon>
        <taxon>Actinomycetota</taxon>
        <taxon>Actinomycetes</taxon>
        <taxon>Actinomycetales</taxon>
        <taxon>Actinomycetaceae</taxon>
        <taxon>Scrofimicrobium</taxon>
    </lineage>
</organism>
<dbReference type="AlphaFoldDB" id="A0A6N7VPM4"/>
<evidence type="ECO:0000313" key="3">
    <source>
        <dbReference type="Proteomes" id="UP000470875"/>
    </source>
</evidence>